<protein>
    <submittedName>
        <fullName evidence="2">Hyaluronan synthase</fullName>
        <ecNumber evidence="2">2.4.1.212</ecNumber>
    </submittedName>
</protein>
<proteinExistence type="predicted"/>
<accession>A0A5C6AQL8</accession>
<dbReference type="Pfam" id="PF00535">
    <property type="entry name" value="Glycos_transf_2"/>
    <property type="match status" value="1"/>
</dbReference>
<evidence type="ECO:0000313" key="2">
    <source>
        <dbReference type="EMBL" id="TWU01272.1"/>
    </source>
</evidence>
<evidence type="ECO:0000313" key="3">
    <source>
        <dbReference type="Proteomes" id="UP000320176"/>
    </source>
</evidence>
<comment type="caution">
    <text evidence="2">The sequence shown here is derived from an EMBL/GenBank/DDBJ whole genome shotgun (WGS) entry which is preliminary data.</text>
</comment>
<feature type="domain" description="Glycosyltransferase 2-like" evidence="1">
    <location>
        <begin position="7"/>
        <end position="144"/>
    </location>
</feature>
<dbReference type="SUPFAM" id="SSF53448">
    <property type="entry name" value="Nucleotide-diphospho-sugar transferases"/>
    <property type="match status" value="1"/>
</dbReference>
<dbReference type="EMBL" id="SJPN01000005">
    <property type="protein sequence ID" value="TWU01272.1"/>
    <property type="molecule type" value="Genomic_DNA"/>
</dbReference>
<gene>
    <name evidence="2" type="primary">hyaD</name>
    <name evidence="2" type="ORF">Pla52n_46460</name>
</gene>
<dbReference type="RefSeq" id="WP_146521719.1">
    <property type="nucleotide sequence ID" value="NZ_CP151726.1"/>
</dbReference>
<evidence type="ECO:0000259" key="1">
    <source>
        <dbReference type="Pfam" id="PF00535"/>
    </source>
</evidence>
<keyword evidence="3" id="KW-1185">Reference proteome</keyword>
<dbReference type="OrthoDB" id="9772170at2"/>
<dbReference type="InterPro" id="IPR001173">
    <property type="entry name" value="Glyco_trans_2-like"/>
</dbReference>
<keyword evidence="2" id="KW-0808">Transferase</keyword>
<dbReference type="CDD" id="cd00761">
    <property type="entry name" value="Glyco_tranf_GTA_type"/>
    <property type="match status" value="1"/>
</dbReference>
<keyword evidence="2" id="KW-0328">Glycosyltransferase</keyword>
<dbReference type="Gene3D" id="3.90.550.10">
    <property type="entry name" value="Spore Coat Polysaccharide Biosynthesis Protein SpsA, Chain A"/>
    <property type="match status" value="1"/>
</dbReference>
<dbReference type="EC" id="2.4.1.212" evidence="2"/>
<dbReference type="GO" id="GO:0050501">
    <property type="term" value="F:hyaluronan synthase activity"/>
    <property type="evidence" value="ECO:0007669"/>
    <property type="project" value="UniProtKB-EC"/>
</dbReference>
<dbReference type="AlphaFoldDB" id="A0A5C6AQL8"/>
<dbReference type="InterPro" id="IPR050834">
    <property type="entry name" value="Glycosyltransf_2"/>
</dbReference>
<dbReference type="Proteomes" id="UP000320176">
    <property type="component" value="Unassembled WGS sequence"/>
</dbReference>
<reference evidence="2 3" key="1">
    <citation type="submission" date="2019-02" db="EMBL/GenBank/DDBJ databases">
        <title>Deep-cultivation of Planctomycetes and their phenomic and genomic characterization uncovers novel biology.</title>
        <authorList>
            <person name="Wiegand S."/>
            <person name="Jogler M."/>
            <person name="Boedeker C."/>
            <person name="Pinto D."/>
            <person name="Vollmers J."/>
            <person name="Rivas-Marin E."/>
            <person name="Kohn T."/>
            <person name="Peeters S.H."/>
            <person name="Heuer A."/>
            <person name="Rast P."/>
            <person name="Oberbeckmann S."/>
            <person name="Bunk B."/>
            <person name="Jeske O."/>
            <person name="Meyerdierks A."/>
            <person name="Storesund J.E."/>
            <person name="Kallscheuer N."/>
            <person name="Luecker S."/>
            <person name="Lage O.M."/>
            <person name="Pohl T."/>
            <person name="Merkel B.J."/>
            <person name="Hornburger P."/>
            <person name="Mueller R.-W."/>
            <person name="Bruemmer F."/>
            <person name="Labrenz M."/>
            <person name="Spormann A.M."/>
            <person name="Op Den Camp H."/>
            <person name="Overmann J."/>
            <person name="Amann R."/>
            <person name="Jetten M.S.M."/>
            <person name="Mascher T."/>
            <person name="Medema M.H."/>
            <person name="Devos D.P."/>
            <person name="Kaster A.-K."/>
            <person name="Ovreas L."/>
            <person name="Rohde M."/>
            <person name="Galperin M.Y."/>
            <person name="Jogler C."/>
        </authorList>
    </citation>
    <scope>NUCLEOTIDE SEQUENCE [LARGE SCALE GENOMIC DNA]</scope>
    <source>
        <strain evidence="2 3">Pla52n</strain>
    </source>
</reference>
<dbReference type="InterPro" id="IPR029044">
    <property type="entry name" value="Nucleotide-diphossugar_trans"/>
</dbReference>
<dbReference type="PANTHER" id="PTHR43685:SF2">
    <property type="entry name" value="GLYCOSYLTRANSFERASE 2-LIKE DOMAIN-CONTAINING PROTEIN"/>
    <property type="match status" value="1"/>
</dbReference>
<sequence>MTTLEYCVVIPAYNRESQIGRTLEAILKQRIPPVEICVVDDGSIDGTADVAASFGPSVRVVSVSNGGPASARRIGIAETSAEWVLPCDSDDVWHAHFIDDLIGLHQEFPNAGLLFVNFRILGPNNEVLLADKLATAPEEWLKYTENNSQHFDLGKEAYVPLLRFSPIFQSCVAFRRSLYDEIGGIDPVVARMPAEDAHLTKRLVAHTQTVGSRRVGVDIHREGDNFSSDFPRIAYGSWWILRDLCQRQLVPSRFIEATRQEIERRAPGVGHLLFAIRDYDSMNDVLKSVPLFQRDWKLQLKAAIAKAALLFGNGK</sequence>
<organism evidence="2 3">
    <name type="scientific">Stieleria varia</name>
    <dbReference type="NCBI Taxonomy" id="2528005"/>
    <lineage>
        <taxon>Bacteria</taxon>
        <taxon>Pseudomonadati</taxon>
        <taxon>Planctomycetota</taxon>
        <taxon>Planctomycetia</taxon>
        <taxon>Pirellulales</taxon>
        <taxon>Pirellulaceae</taxon>
        <taxon>Stieleria</taxon>
    </lineage>
</organism>
<name>A0A5C6AQL8_9BACT</name>
<dbReference type="PANTHER" id="PTHR43685">
    <property type="entry name" value="GLYCOSYLTRANSFERASE"/>
    <property type="match status" value="1"/>
</dbReference>